<evidence type="ECO:0000313" key="2">
    <source>
        <dbReference type="EMBL" id="QGQ98632.1"/>
    </source>
</evidence>
<keyword evidence="3" id="KW-1185">Reference proteome</keyword>
<keyword evidence="2" id="KW-0946">Virion</keyword>
<keyword evidence="2" id="KW-0167">Capsid protein</keyword>
<dbReference type="Proteomes" id="UP000426246">
    <property type="component" value="Chromosome"/>
</dbReference>
<name>A0A6B8RSA0_9BACL</name>
<dbReference type="EMBL" id="CP034235">
    <property type="protein sequence ID" value="QGQ98632.1"/>
    <property type="molecule type" value="Genomic_DNA"/>
</dbReference>
<dbReference type="KEGG" id="ppsc:EHS13_29000"/>
<dbReference type="Pfam" id="PF12652">
    <property type="entry name" value="CotJB"/>
    <property type="match status" value="1"/>
</dbReference>
<accession>A0A6B8RSA0</accession>
<feature type="domain" description="Protein CotJB" evidence="1">
    <location>
        <begin position="14"/>
        <end position="82"/>
    </location>
</feature>
<sequence>MRKMTKLSEVKSVKLLEMLQAIDYALVELNLYLDVIPGDSNALQQFNTLNEQREEIRSQLHAQLGAISSYNILSDPDNRKWSLAP</sequence>
<evidence type="ECO:0000313" key="3">
    <source>
        <dbReference type="Proteomes" id="UP000426246"/>
    </source>
</evidence>
<evidence type="ECO:0000259" key="1">
    <source>
        <dbReference type="Pfam" id="PF12652"/>
    </source>
</evidence>
<reference evidence="3" key="1">
    <citation type="submission" date="2018-11" db="EMBL/GenBank/DDBJ databases">
        <title>Complete genome sequence of Paenibacillus sp. ML311-T8.</title>
        <authorList>
            <person name="Nam Y.-D."/>
            <person name="Kang J."/>
            <person name="Chung W.-H."/>
            <person name="Park Y.S."/>
        </authorList>
    </citation>
    <scope>NUCLEOTIDE SEQUENCE [LARGE SCALE GENOMIC DNA]</scope>
    <source>
        <strain evidence="3">ML311-T8</strain>
    </source>
</reference>
<proteinExistence type="predicted"/>
<dbReference type="OrthoDB" id="9804099at2"/>
<dbReference type="InterPro" id="IPR024207">
    <property type="entry name" value="CotJB_dom"/>
</dbReference>
<organism evidence="2 3">
    <name type="scientific">Paenibacillus psychroresistens</name>
    <dbReference type="NCBI Taxonomy" id="1778678"/>
    <lineage>
        <taxon>Bacteria</taxon>
        <taxon>Bacillati</taxon>
        <taxon>Bacillota</taxon>
        <taxon>Bacilli</taxon>
        <taxon>Bacillales</taxon>
        <taxon>Paenibacillaceae</taxon>
        <taxon>Paenibacillus</taxon>
    </lineage>
</organism>
<gene>
    <name evidence="2" type="ORF">EHS13_29000</name>
</gene>
<protein>
    <submittedName>
        <fullName evidence="2">Spore coat protein CotJB</fullName>
    </submittedName>
</protein>
<dbReference type="AlphaFoldDB" id="A0A6B8RSA0"/>